<accession>A0A6C0ENW0</accession>
<proteinExistence type="predicted"/>
<evidence type="ECO:0008006" key="2">
    <source>
        <dbReference type="Google" id="ProtNLM"/>
    </source>
</evidence>
<sequence>MDINSILNNIHVKNITKILKDVGERVEGNLICDIRPDNYVISSNESKIKNLQYLCKNKKKIIEIGVNGCHSLLLMLLINPNAEYLLFDLGNHKYTIPTLNYIKTQFPDTKINMIFGNSIETIPEYIRDNQNNINSFDLIHLDGGHTEDIFSQDYINSKKLIVNKGIIIFDDYNMHRIKGFINRKIKDNEIIELNDKNIIKNNKHFIYSYL</sequence>
<dbReference type="InterPro" id="IPR029063">
    <property type="entry name" value="SAM-dependent_MTases_sf"/>
</dbReference>
<name>A0A6C0ENW0_9ZZZZ</name>
<organism evidence="1">
    <name type="scientific">viral metagenome</name>
    <dbReference type="NCBI Taxonomy" id="1070528"/>
    <lineage>
        <taxon>unclassified sequences</taxon>
        <taxon>metagenomes</taxon>
        <taxon>organismal metagenomes</taxon>
    </lineage>
</organism>
<dbReference type="AlphaFoldDB" id="A0A6C0ENW0"/>
<dbReference type="Gene3D" id="3.40.50.150">
    <property type="entry name" value="Vaccinia Virus protein VP39"/>
    <property type="match status" value="1"/>
</dbReference>
<dbReference type="SUPFAM" id="SSF53335">
    <property type="entry name" value="S-adenosyl-L-methionine-dependent methyltransferases"/>
    <property type="match status" value="1"/>
</dbReference>
<evidence type="ECO:0000313" key="1">
    <source>
        <dbReference type="EMBL" id="QHT29035.1"/>
    </source>
</evidence>
<protein>
    <recommendedName>
        <fullName evidence="2">Class I SAM-dependent methyltransferase</fullName>
    </recommendedName>
</protein>
<reference evidence="1" key="1">
    <citation type="journal article" date="2020" name="Nature">
        <title>Giant virus diversity and host interactions through global metagenomics.</title>
        <authorList>
            <person name="Schulz F."/>
            <person name="Roux S."/>
            <person name="Paez-Espino D."/>
            <person name="Jungbluth S."/>
            <person name="Walsh D.A."/>
            <person name="Denef V.J."/>
            <person name="McMahon K.D."/>
            <person name="Konstantinidis K.T."/>
            <person name="Eloe-Fadrosh E.A."/>
            <person name="Kyrpides N.C."/>
            <person name="Woyke T."/>
        </authorList>
    </citation>
    <scope>NUCLEOTIDE SEQUENCE</scope>
    <source>
        <strain evidence="1">GVMAG-M-3300001351-8</strain>
    </source>
</reference>
<dbReference type="Pfam" id="PF13578">
    <property type="entry name" value="Methyltransf_24"/>
    <property type="match status" value="1"/>
</dbReference>
<dbReference type="EMBL" id="MN738867">
    <property type="protein sequence ID" value="QHT29035.1"/>
    <property type="molecule type" value="Genomic_DNA"/>
</dbReference>